<gene>
    <name evidence="8" type="ORF">ABLV49_20685</name>
</gene>
<dbReference type="InterPro" id="IPR050793">
    <property type="entry name" value="CMP-NeuNAc_synthase"/>
</dbReference>
<dbReference type="SFLD" id="SFLDG01138">
    <property type="entry name" value="C1.6.2:_Deoxy-d-mannose-octulo"/>
    <property type="match status" value="1"/>
</dbReference>
<evidence type="ECO:0000256" key="3">
    <source>
        <dbReference type="ARBA" id="ARBA00011881"/>
    </source>
</evidence>
<dbReference type="CDD" id="cd01630">
    <property type="entry name" value="HAD_KDO-like"/>
    <property type="match status" value="1"/>
</dbReference>
<dbReference type="InterPro" id="IPR036412">
    <property type="entry name" value="HAD-like_sf"/>
</dbReference>
<comment type="similarity">
    <text evidence="2">Belongs to the KdsC family.</text>
</comment>
<proteinExistence type="inferred from homology"/>
<dbReference type="AlphaFoldDB" id="A0AAU7LS15"/>
<dbReference type="SFLD" id="SFLDG01136">
    <property type="entry name" value="C1.6:_Phosphoserine_Phosphatas"/>
    <property type="match status" value="1"/>
</dbReference>
<reference evidence="8" key="1">
    <citation type="submission" date="2024-05" db="EMBL/GenBank/DDBJ databases">
        <authorList>
            <person name="Bunk B."/>
            <person name="Swiderski J."/>
            <person name="Sproer C."/>
            <person name="Thiel V."/>
        </authorList>
    </citation>
    <scope>NUCLEOTIDE SEQUENCE</scope>
    <source>
        <strain evidence="8">DSM 17735</strain>
    </source>
</reference>
<feature type="binding site" evidence="7">
    <location>
        <position position="34"/>
    </location>
    <ligand>
        <name>substrate</name>
    </ligand>
</feature>
<keyword evidence="4 7" id="KW-0479">Metal-binding</keyword>
<dbReference type="SFLD" id="SFLDS00003">
    <property type="entry name" value="Haloacid_Dehalogenase"/>
    <property type="match status" value="1"/>
</dbReference>
<sequence length="205" mass="22089">MTLLSSSRSAPFLNFPPELLLRAQSVKVAFFDVDGVLTDGGLYFSEYPDGHEHAGRLNGFRSSGEIIKRFNTLDGHGLKLLQKAGITPVVITGRDSSVLRARLQALGITHSHFGTEDKRPAAEQTLQALGLDWNAAAAMGDDWPDLPVMSRSALSCAPANAHLEVRARAHHVTQACGGQGAAREFCDVLLVASGHYATLLREYVP</sequence>
<dbReference type="PANTHER" id="PTHR21485">
    <property type="entry name" value="HAD SUPERFAMILY MEMBERS CMAS AND KDSC"/>
    <property type="match status" value="1"/>
</dbReference>
<dbReference type="GO" id="GO:0016788">
    <property type="term" value="F:hydrolase activity, acting on ester bonds"/>
    <property type="evidence" value="ECO:0007669"/>
    <property type="project" value="InterPro"/>
</dbReference>
<dbReference type="EMBL" id="CP157675">
    <property type="protein sequence ID" value="XBP70248.1"/>
    <property type="molecule type" value="Genomic_DNA"/>
</dbReference>
<dbReference type="PANTHER" id="PTHR21485:SF3">
    <property type="entry name" value="N-ACYLNEURAMINATE CYTIDYLYLTRANSFERASE"/>
    <property type="match status" value="1"/>
</dbReference>
<evidence type="ECO:0000256" key="5">
    <source>
        <dbReference type="ARBA" id="ARBA00022801"/>
    </source>
</evidence>
<keyword evidence="5 8" id="KW-0378">Hydrolase</keyword>
<evidence type="ECO:0000256" key="7">
    <source>
        <dbReference type="PIRSR" id="PIRSR006118-2"/>
    </source>
</evidence>
<dbReference type="InterPro" id="IPR023214">
    <property type="entry name" value="HAD_sf"/>
</dbReference>
<protein>
    <submittedName>
        <fullName evidence="8">HAD hydrolase family protein</fullName>
    </submittedName>
</protein>
<keyword evidence="6 7" id="KW-0460">Magnesium</keyword>
<evidence type="ECO:0000256" key="1">
    <source>
        <dbReference type="ARBA" id="ARBA00001946"/>
    </source>
</evidence>
<dbReference type="GO" id="GO:0008781">
    <property type="term" value="F:N-acylneuraminate cytidylyltransferase activity"/>
    <property type="evidence" value="ECO:0007669"/>
    <property type="project" value="TreeGrafter"/>
</dbReference>
<dbReference type="Gene3D" id="3.40.50.1000">
    <property type="entry name" value="HAD superfamily/HAD-like"/>
    <property type="match status" value="1"/>
</dbReference>
<evidence type="ECO:0000256" key="2">
    <source>
        <dbReference type="ARBA" id="ARBA00005893"/>
    </source>
</evidence>
<accession>A0AAU7LS15</accession>
<evidence type="ECO:0000256" key="4">
    <source>
        <dbReference type="ARBA" id="ARBA00022723"/>
    </source>
</evidence>
<comment type="subunit">
    <text evidence="3">Homotetramer.</text>
</comment>
<dbReference type="GO" id="GO:0046872">
    <property type="term" value="F:metal ion binding"/>
    <property type="evidence" value="ECO:0007669"/>
    <property type="project" value="UniProtKB-KW"/>
</dbReference>
<evidence type="ECO:0000256" key="6">
    <source>
        <dbReference type="ARBA" id="ARBA00022842"/>
    </source>
</evidence>
<dbReference type="SUPFAM" id="SSF56784">
    <property type="entry name" value="HAD-like"/>
    <property type="match status" value="1"/>
</dbReference>
<evidence type="ECO:0000313" key="8">
    <source>
        <dbReference type="EMBL" id="XBP70248.1"/>
    </source>
</evidence>
<name>A0AAU7LS15_9BURK</name>
<dbReference type="NCBIfam" id="TIGR01670">
    <property type="entry name" value="KdsC-phosphatas"/>
    <property type="match status" value="1"/>
</dbReference>
<organism evidence="8">
    <name type="scientific">Polaromonas hydrogenivorans</name>
    <dbReference type="NCBI Taxonomy" id="335476"/>
    <lineage>
        <taxon>Bacteria</taxon>
        <taxon>Pseudomonadati</taxon>
        <taxon>Pseudomonadota</taxon>
        <taxon>Betaproteobacteria</taxon>
        <taxon>Burkholderiales</taxon>
        <taxon>Comamonadaceae</taxon>
        <taxon>Polaromonas</taxon>
    </lineage>
</organism>
<dbReference type="InterPro" id="IPR010023">
    <property type="entry name" value="KdsC_fam"/>
</dbReference>
<dbReference type="PIRSF" id="PIRSF006118">
    <property type="entry name" value="KDO8-P_Ptase"/>
    <property type="match status" value="1"/>
</dbReference>
<feature type="binding site" evidence="7">
    <location>
        <position position="32"/>
    </location>
    <ligand>
        <name>Mg(2+)</name>
        <dbReference type="ChEBI" id="CHEBI:18420"/>
    </ligand>
</feature>
<dbReference type="RefSeq" id="WP_349279467.1">
    <property type="nucleotide sequence ID" value="NZ_CBCSCU010000005.1"/>
</dbReference>
<dbReference type="Pfam" id="PF08282">
    <property type="entry name" value="Hydrolase_3"/>
    <property type="match status" value="1"/>
</dbReference>
<feature type="binding site" evidence="7">
    <location>
        <position position="141"/>
    </location>
    <ligand>
        <name>Mg(2+)</name>
        <dbReference type="ChEBI" id="CHEBI:18420"/>
    </ligand>
</feature>
<comment type="cofactor">
    <cofactor evidence="1 7">
        <name>Mg(2+)</name>
        <dbReference type="ChEBI" id="CHEBI:18420"/>
    </cofactor>
</comment>